<gene>
    <name evidence="2" type="ORF">C8046_12365</name>
</gene>
<evidence type="ECO:0000313" key="3">
    <source>
        <dbReference type="Proteomes" id="UP000245166"/>
    </source>
</evidence>
<dbReference type="AlphaFoldDB" id="A0A2U1ZWH0"/>
<reference evidence="2 3" key="1">
    <citation type="submission" date="2018-03" db="EMBL/GenBank/DDBJ databases">
        <title>Genome assembly of novel Miniimonas species PCH200.</title>
        <authorList>
            <person name="Thakur V."/>
            <person name="Kumar V."/>
            <person name="Singh D."/>
        </authorList>
    </citation>
    <scope>NUCLEOTIDE SEQUENCE [LARGE SCALE GENOMIC DNA]</scope>
    <source>
        <strain evidence="2 3">PCH200</strain>
    </source>
</reference>
<keyword evidence="3" id="KW-1185">Reference proteome</keyword>
<protein>
    <submittedName>
        <fullName evidence="2">Uncharacterized protein</fullName>
    </submittedName>
</protein>
<evidence type="ECO:0000313" key="2">
    <source>
        <dbReference type="EMBL" id="PWD51336.1"/>
    </source>
</evidence>
<evidence type="ECO:0000256" key="1">
    <source>
        <dbReference type="SAM" id="MobiDB-lite"/>
    </source>
</evidence>
<proteinExistence type="predicted"/>
<comment type="caution">
    <text evidence="2">The sequence shown here is derived from an EMBL/GenBank/DDBJ whole genome shotgun (WGS) entry which is preliminary data.</text>
</comment>
<name>A0A2U1ZWH0_9MICO</name>
<dbReference type="Proteomes" id="UP000245166">
    <property type="component" value="Unassembled WGS sequence"/>
</dbReference>
<sequence length="120" mass="11859">MLIAAALGAGRVREVALPDRDGLVVADGDLARLSSATANAVGGVLSASTVADPRRLTVTLSTTGADRTPGDVEGAVTAALGGLGLARQVRVVSRTPAAAPSSRPAPSTTAPTTTQEVHHA</sequence>
<feature type="compositionally biased region" description="Low complexity" evidence="1">
    <location>
        <begin position="93"/>
        <end position="114"/>
    </location>
</feature>
<organism evidence="2 3">
    <name type="scientific">Serinibacter arcticus</name>
    <dbReference type="NCBI Taxonomy" id="1655435"/>
    <lineage>
        <taxon>Bacteria</taxon>
        <taxon>Bacillati</taxon>
        <taxon>Actinomycetota</taxon>
        <taxon>Actinomycetes</taxon>
        <taxon>Micrococcales</taxon>
        <taxon>Beutenbergiaceae</taxon>
        <taxon>Serinibacter</taxon>
    </lineage>
</organism>
<feature type="region of interest" description="Disordered" evidence="1">
    <location>
        <begin position="93"/>
        <end position="120"/>
    </location>
</feature>
<accession>A0A2U1ZWH0</accession>
<dbReference type="EMBL" id="PYHR01000002">
    <property type="protein sequence ID" value="PWD51336.1"/>
    <property type="molecule type" value="Genomic_DNA"/>
</dbReference>